<gene>
    <name evidence="3" type="ORF">BN1232_06409</name>
</gene>
<protein>
    <submittedName>
        <fullName evidence="3">Uncharacterized protein</fullName>
    </submittedName>
</protein>
<evidence type="ECO:0000256" key="2">
    <source>
        <dbReference type="SAM" id="Phobius"/>
    </source>
</evidence>
<feature type="transmembrane region" description="Helical" evidence="2">
    <location>
        <begin position="159"/>
        <end position="179"/>
    </location>
</feature>
<dbReference type="EMBL" id="CTEE01000003">
    <property type="protein sequence ID" value="CQD24843.1"/>
    <property type="molecule type" value="Genomic_DNA"/>
</dbReference>
<reference evidence="3 4" key="1">
    <citation type="submission" date="2015-03" db="EMBL/GenBank/DDBJ databases">
        <authorList>
            <person name="Urmite Genomes"/>
        </authorList>
    </citation>
    <scope>NUCLEOTIDE SEQUENCE [LARGE SCALE GENOMIC DNA]</scope>
    <source>
        <strain evidence="3 4">CSUR P1491</strain>
    </source>
</reference>
<dbReference type="AlphaFoldDB" id="A0A0E3WEG0"/>
<keyword evidence="2" id="KW-0472">Membrane</keyword>
<sequence length="240" mass="25748">MADCARPRLDWLQSLLMAKVNPIWARRKSIESTAAMVVQSSMTAPISKGMGRMVRNSPNSVVGAIKPRVIGDDRSLGSRARCAAKGEGIEAARGLPRQNIRHHRRPAPSPRRRHGGWIAFHNRDRMPYPRRASAGRLGLRTNTQSRAESAMLSRPKAEVALAGGAVMFALAAGIGSVVLRGNTTLPAQTAAPTSSVAPPPSPITPDRATRNPPDCVEPYCGVLLNPPPRGDVTWMPHGAL</sequence>
<feature type="compositionally biased region" description="Basic residues" evidence="1">
    <location>
        <begin position="99"/>
        <end position="115"/>
    </location>
</feature>
<accession>A0A0E3WEG0</accession>
<feature type="region of interest" description="Disordered" evidence="1">
    <location>
        <begin position="128"/>
        <end position="154"/>
    </location>
</feature>
<dbReference type="Proteomes" id="UP000199251">
    <property type="component" value="Unassembled WGS sequence"/>
</dbReference>
<proteinExistence type="predicted"/>
<evidence type="ECO:0000313" key="3">
    <source>
        <dbReference type="EMBL" id="CQD24843.1"/>
    </source>
</evidence>
<evidence type="ECO:0000256" key="1">
    <source>
        <dbReference type="SAM" id="MobiDB-lite"/>
    </source>
</evidence>
<evidence type="ECO:0000313" key="4">
    <source>
        <dbReference type="Proteomes" id="UP000199251"/>
    </source>
</evidence>
<name>A0A0E3WEG0_MYCLN</name>
<keyword evidence="2" id="KW-0812">Transmembrane</keyword>
<dbReference type="STRING" id="141349.BN1232_06409"/>
<feature type="region of interest" description="Disordered" evidence="1">
    <location>
        <begin position="87"/>
        <end position="115"/>
    </location>
</feature>
<feature type="region of interest" description="Disordered" evidence="1">
    <location>
        <begin position="188"/>
        <end position="212"/>
    </location>
</feature>
<organism evidence="3 4">
    <name type="scientific">Mycobacterium lentiflavum</name>
    <dbReference type="NCBI Taxonomy" id="141349"/>
    <lineage>
        <taxon>Bacteria</taxon>
        <taxon>Bacillati</taxon>
        <taxon>Actinomycetota</taxon>
        <taxon>Actinomycetes</taxon>
        <taxon>Mycobacteriales</taxon>
        <taxon>Mycobacteriaceae</taxon>
        <taxon>Mycobacterium</taxon>
        <taxon>Mycobacterium simiae complex</taxon>
    </lineage>
</organism>
<keyword evidence="2" id="KW-1133">Transmembrane helix</keyword>